<dbReference type="Proteomes" id="UP000230750">
    <property type="component" value="Unassembled WGS sequence"/>
</dbReference>
<evidence type="ECO:0000313" key="3">
    <source>
        <dbReference type="Proteomes" id="UP000230750"/>
    </source>
</evidence>
<dbReference type="AlphaFoldDB" id="A0A2G8KH79"/>
<keyword evidence="3" id="KW-1185">Reference proteome</keyword>
<accession>A0A2G8KH79</accession>
<dbReference type="PANTHER" id="PTHR35617:SF3">
    <property type="entry name" value="CORE-BINDING (CB) DOMAIN-CONTAINING PROTEIN"/>
    <property type="match status" value="1"/>
</dbReference>
<reference evidence="2 3" key="1">
    <citation type="journal article" date="2017" name="PLoS Biol.">
        <title>The sea cucumber genome provides insights into morphological evolution and visceral regeneration.</title>
        <authorList>
            <person name="Zhang X."/>
            <person name="Sun L."/>
            <person name="Yuan J."/>
            <person name="Sun Y."/>
            <person name="Gao Y."/>
            <person name="Zhang L."/>
            <person name="Li S."/>
            <person name="Dai H."/>
            <person name="Hamel J.F."/>
            <person name="Liu C."/>
            <person name="Yu Y."/>
            <person name="Liu S."/>
            <person name="Lin W."/>
            <person name="Guo K."/>
            <person name="Jin S."/>
            <person name="Xu P."/>
            <person name="Storey K.B."/>
            <person name="Huan P."/>
            <person name="Zhang T."/>
            <person name="Zhou Y."/>
            <person name="Zhang J."/>
            <person name="Lin C."/>
            <person name="Li X."/>
            <person name="Xing L."/>
            <person name="Huo D."/>
            <person name="Sun M."/>
            <person name="Wang L."/>
            <person name="Mercier A."/>
            <person name="Li F."/>
            <person name="Yang H."/>
            <person name="Xiang J."/>
        </authorList>
    </citation>
    <scope>NUCLEOTIDE SEQUENCE [LARGE SCALE GENOMIC DNA]</scope>
    <source>
        <strain evidence="2">Shaxun</strain>
        <tissue evidence="2">Muscle</tissue>
    </source>
</reference>
<gene>
    <name evidence="2" type="ORF">BSL78_15777</name>
</gene>
<evidence type="ECO:0008006" key="4">
    <source>
        <dbReference type="Google" id="ProtNLM"/>
    </source>
</evidence>
<protein>
    <recommendedName>
        <fullName evidence="4">Tyr recombinase domain-containing protein</fullName>
    </recommendedName>
</protein>
<organism evidence="2 3">
    <name type="scientific">Stichopus japonicus</name>
    <name type="common">Sea cucumber</name>
    <dbReference type="NCBI Taxonomy" id="307972"/>
    <lineage>
        <taxon>Eukaryota</taxon>
        <taxon>Metazoa</taxon>
        <taxon>Echinodermata</taxon>
        <taxon>Eleutherozoa</taxon>
        <taxon>Echinozoa</taxon>
        <taxon>Holothuroidea</taxon>
        <taxon>Aspidochirotacea</taxon>
        <taxon>Aspidochirotida</taxon>
        <taxon>Stichopodidae</taxon>
        <taxon>Apostichopus</taxon>
    </lineage>
</organism>
<dbReference type="OrthoDB" id="8954815at2759"/>
<proteinExistence type="predicted"/>
<sequence length="177" mass="18973">MEELRGTSTSLFILPRAPYSATSKDTLSRWLVEIIRPFATGPGRPRAHDIRGVATSTALFAGIPVEDILKAAAWKTPTTFVACYLSDTLQAEPAFGRSVMRGPGGPRSHPRASHHRAVPLGAMVVGRQVSGERSKYYKNLLVYIFTSDPLTCPPFPATLPEGGGTQPDGGAVVRPDS</sequence>
<dbReference type="EMBL" id="MRZV01000585">
    <property type="protein sequence ID" value="PIK47361.1"/>
    <property type="molecule type" value="Genomic_DNA"/>
</dbReference>
<name>A0A2G8KH79_STIJA</name>
<dbReference type="PANTHER" id="PTHR35617">
    <property type="entry name" value="PHAGE_INTEGRASE DOMAIN-CONTAINING PROTEIN"/>
    <property type="match status" value="1"/>
</dbReference>
<comment type="caution">
    <text evidence="2">The sequence shown here is derived from an EMBL/GenBank/DDBJ whole genome shotgun (WGS) entry which is preliminary data.</text>
</comment>
<evidence type="ECO:0000313" key="2">
    <source>
        <dbReference type="EMBL" id="PIK47361.1"/>
    </source>
</evidence>
<evidence type="ECO:0000256" key="1">
    <source>
        <dbReference type="SAM" id="MobiDB-lite"/>
    </source>
</evidence>
<feature type="region of interest" description="Disordered" evidence="1">
    <location>
        <begin position="156"/>
        <end position="177"/>
    </location>
</feature>